<feature type="region of interest" description="Disordered" evidence="11">
    <location>
        <begin position="799"/>
        <end position="818"/>
    </location>
</feature>
<feature type="compositionally biased region" description="Low complexity" evidence="11">
    <location>
        <begin position="303"/>
        <end position="329"/>
    </location>
</feature>
<dbReference type="Pfam" id="PF00263">
    <property type="entry name" value="Secretin"/>
    <property type="match status" value="1"/>
</dbReference>
<dbReference type="PRINTS" id="PR00811">
    <property type="entry name" value="BCTERIALGSPD"/>
</dbReference>
<dbReference type="InterPro" id="IPR038591">
    <property type="entry name" value="NolW-like_sf"/>
</dbReference>
<dbReference type="Gene3D" id="3.30.1370.120">
    <property type="match status" value="3"/>
</dbReference>
<dbReference type="PRINTS" id="PR01032">
    <property type="entry name" value="PHAGEIV"/>
</dbReference>
<comment type="similarity">
    <text evidence="2">Belongs to the bacterial secretin family. GSP D subfamily.</text>
</comment>
<reference evidence="16 17" key="1">
    <citation type="submission" date="2020-08" db="EMBL/GenBank/DDBJ databases">
        <title>Functional genomics of gut bacteria from endangered species of beetles.</title>
        <authorList>
            <person name="Carlos-Shanley C."/>
        </authorList>
    </citation>
    <scope>NUCLEOTIDE SEQUENCE [LARGE SCALE GENOMIC DNA]</scope>
    <source>
        <strain evidence="16 17">S00124</strain>
    </source>
</reference>
<evidence type="ECO:0000256" key="9">
    <source>
        <dbReference type="ARBA" id="ARBA00023237"/>
    </source>
</evidence>
<keyword evidence="6 12" id="KW-0732">Signal</keyword>
<evidence type="ECO:0000256" key="3">
    <source>
        <dbReference type="ARBA" id="ARBA00022448"/>
    </source>
</evidence>
<dbReference type="Gene3D" id="3.55.50.30">
    <property type="match status" value="1"/>
</dbReference>
<evidence type="ECO:0000256" key="12">
    <source>
        <dbReference type="SAM" id="SignalP"/>
    </source>
</evidence>
<keyword evidence="9" id="KW-0998">Cell outer membrane</keyword>
<name>A0ABR6RCB8_9BURK</name>
<feature type="region of interest" description="Disordered" evidence="11">
    <location>
        <begin position="285"/>
        <end position="329"/>
    </location>
</feature>
<dbReference type="PANTHER" id="PTHR30332">
    <property type="entry name" value="PROBABLE GENERAL SECRETION PATHWAY PROTEIN D"/>
    <property type="match status" value="1"/>
</dbReference>
<evidence type="ECO:0000259" key="13">
    <source>
        <dbReference type="Pfam" id="PF00263"/>
    </source>
</evidence>
<dbReference type="EMBL" id="JACHKZ010000003">
    <property type="protein sequence ID" value="MBB6576802.1"/>
    <property type="molecule type" value="Genomic_DNA"/>
</dbReference>
<evidence type="ECO:0000259" key="15">
    <source>
        <dbReference type="Pfam" id="PF21305"/>
    </source>
</evidence>
<dbReference type="NCBIfam" id="TIGR02517">
    <property type="entry name" value="type_II_gspD"/>
    <property type="match status" value="1"/>
</dbReference>
<dbReference type="Proteomes" id="UP000562492">
    <property type="component" value="Unassembled WGS sequence"/>
</dbReference>
<keyword evidence="17" id="KW-1185">Reference proteome</keyword>
<evidence type="ECO:0000259" key="14">
    <source>
        <dbReference type="Pfam" id="PF03958"/>
    </source>
</evidence>
<accession>A0ABR6RCB8</accession>
<dbReference type="InterPro" id="IPR050810">
    <property type="entry name" value="Bact_Secretion_Sys_Channel"/>
</dbReference>
<dbReference type="InterPro" id="IPR001775">
    <property type="entry name" value="GspD/PilQ"/>
</dbReference>
<dbReference type="PANTHER" id="PTHR30332:SF25">
    <property type="entry name" value="SECRETIN XPSD"/>
    <property type="match status" value="1"/>
</dbReference>
<keyword evidence="4" id="KW-1134">Transmembrane beta strand</keyword>
<feature type="domain" description="NolW-like" evidence="14">
    <location>
        <begin position="197"/>
        <end position="254"/>
    </location>
</feature>
<protein>
    <submittedName>
        <fullName evidence="16">General secretion pathway protein D</fullName>
    </submittedName>
</protein>
<organism evidence="16 17">
    <name type="scientific">Comamonas odontotermitis</name>
    <dbReference type="NCBI Taxonomy" id="379895"/>
    <lineage>
        <taxon>Bacteria</taxon>
        <taxon>Pseudomonadati</taxon>
        <taxon>Pseudomonadota</taxon>
        <taxon>Betaproteobacteria</taxon>
        <taxon>Burkholderiales</taxon>
        <taxon>Comamonadaceae</taxon>
        <taxon>Comamonas</taxon>
    </lineage>
</organism>
<dbReference type="RefSeq" id="WP_184705618.1">
    <property type="nucleotide sequence ID" value="NZ_JACHKZ010000003.1"/>
</dbReference>
<evidence type="ECO:0000256" key="11">
    <source>
        <dbReference type="SAM" id="MobiDB-lite"/>
    </source>
</evidence>
<comment type="caution">
    <text evidence="16">The sequence shown here is derived from an EMBL/GenBank/DDBJ whole genome shotgun (WGS) entry which is preliminary data.</text>
</comment>
<evidence type="ECO:0000256" key="10">
    <source>
        <dbReference type="RuleBase" id="RU004004"/>
    </source>
</evidence>
<dbReference type="Pfam" id="PF21305">
    <property type="entry name" value="type_II_gspD_N0"/>
    <property type="match status" value="1"/>
</dbReference>
<feature type="domain" description="Type II/III secretion system secretin-like" evidence="13">
    <location>
        <begin position="609"/>
        <end position="772"/>
    </location>
</feature>
<evidence type="ECO:0000256" key="1">
    <source>
        <dbReference type="ARBA" id="ARBA00004442"/>
    </source>
</evidence>
<sequence length="818" mass="85838">MTTSTLRRTALFLALGQVLILQSGYAQTPAAGGAVAAAPAGNAQVPVLQAPAILVNGKQPSSGDDEQSTEPRIMRGTDKVLNIDKSEPIPKGAPVTFRFEEAPVAEVVRTILGDMLKLDFVMHPPLQGTVTLTTRNAIEPDTAVFLLEAALQANGLAMVRDARGVYQVGKPEVLRSLVGAVRVAGAPGSMAPGYGVIVIPLQYIGANEMANILKPIAPPEAVVKVDAVRNVIIMQGNRTQSEGWMEMVKTFDVDLLKGMSVGIYPLKHASIEEVSAALQMVNSGGQTGGANQQSAGGSGGIAGNSASVAAGRRPGQAASPSATGTAGSNTPLSGNAAAAAALLSSLGESNPLYGALRVLPIPRLNALMVITPRAAYLDEAEKWIRRLDVPGYGGSEPELYVYRVQNGNAKYLAQVLNGIFGGQQAGAAGNMTSGVAPGLNNNVNRTPGSFSNLGTSSGLGFNSGNRFGLNQNAQQQANAPTITATAIGDIRVVADEFNNTILVWSTGSQYRKIEASLKRLDVAPIQVLIEASIIEVTLNDNLQYGVEWLFKNNGIRANGQNYTGFGNFGSLSADNAGANNGALWGGSGSQFFTYSLFSGQGIAARLSAIAGNGQVKMLSSPSVMVMDNHPATISVGEQIPVRTADYINNSGSNYITQNYQLKDTGVILNVTPSVNSGNMVSLQIDQSVIDSAGIDTASNQTKFSNRQLTSKLAVRSGESIVMGGLIKDRTEDSDSGIPLLKDIPVIGKAFSSTKKSTARTELLLVMTPRVVRTDVDVREVSEELRDRLRGLNDDDLLGSLKKAEPRRPASTIQPLVTQ</sequence>
<evidence type="ECO:0000313" key="17">
    <source>
        <dbReference type="Proteomes" id="UP000562492"/>
    </source>
</evidence>
<evidence type="ECO:0000256" key="2">
    <source>
        <dbReference type="ARBA" id="ARBA00006980"/>
    </source>
</evidence>
<evidence type="ECO:0000313" key="16">
    <source>
        <dbReference type="EMBL" id="MBB6576802.1"/>
    </source>
</evidence>
<keyword evidence="8" id="KW-0472">Membrane</keyword>
<evidence type="ECO:0000256" key="7">
    <source>
        <dbReference type="ARBA" id="ARBA00022927"/>
    </source>
</evidence>
<dbReference type="InterPro" id="IPR049371">
    <property type="entry name" value="GspD-like_N0"/>
</dbReference>
<evidence type="ECO:0000256" key="8">
    <source>
        <dbReference type="ARBA" id="ARBA00023136"/>
    </source>
</evidence>
<feature type="domain" description="GspD-like N0" evidence="15">
    <location>
        <begin position="99"/>
        <end position="168"/>
    </location>
</feature>
<keyword evidence="3 10" id="KW-0813">Transport</keyword>
<feature type="domain" description="NolW-like" evidence="14">
    <location>
        <begin position="401"/>
        <end position="526"/>
    </location>
</feature>
<dbReference type="InterPro" id="IPR013356">
    <property type="entry name" value="T2SS_GspD"/>
</dbReference>
<keyword evidence="5" id="KW-0812">Transmembrane</keyword>
<evidence type="ECO:0000256" key="5">
    <source>
        <dbReference type="ARBA" id="ARBA00022692"/>
    </source>
</evidence>
<dbReference type="InterPro" id="IPR004846">
    <property type="entry name" value="T2SS/T3SS_dom"/>
</dbReference>
<feature type="signal peptide" evidence="12">
    <location>
        <begin position="1"/>
        <end position="26"/>
    </location>
</feature>
<keyword evidence="7" id="KW-0653">Protein transport</keyword>
<dbReference type="Pfam" id="PF03958">
    <property type="entry name" value="Secretin_N"/>
    <property type="match status" value="2"/>
</dbReference>
<comment type="subcellular location">
    <subcellularLocation>
        <location evidence="1 10">Cell outer membrane</location>
    </subcellularLocation>
</comment>
<proteinExistence type="inferred from homology"/>
<evidence type="ECO:0000256" key="6">
    <source>
        <dbReference type="ARBA" id="ARBA00022729"/>
    </source>
</evidence>
<dbReference type="InterPro" id="IPR005644">
    <property type="entry name" value="NolW-like"/>
</dbReference>
<gene>
    <name evidence="16" type="ORF">HNP33_000850</name>
</gene>
<evidence type="ECO:0000256" key="4">
    <source>
        <dbReference type="ARBA" id="ARBA00022452"/>
    </source>
</evidence>
<feature type="chain" id="PRO_5045753653" evidence="12">
    <location>
        <begin position="27"/>
        <end position="818"/>
    </location>
</feature>